<comment type="similarity">
    <text evidence="2">Belongs to the terpene synthase family.</text>
</comment>
<dbReference type="GO" id="GO:0046872">
    <property type="term" value="F:metal ion binding"/>
    <property type="evidence" value="ECO:0007669"/>
    <property type="project" value="UniProtKB-KW"/>
</dbReference>
<dbReference type="EMBL" id="UGRU01000001">
    <property type="protein sequence ID" value="SUA43621.1"/>
    <property type="molecule type" value="Genomic_DNA"/>
</dbReference>
<dbReference type="GO" id="GO:0010333">
    <property type="term" value="F:terpene synthase activity"/>
    <property type="evidence" value="ECO:0007669"/>
    <property type="project" value="InterPro"/>
</dbReference>
<keyword evidence="2" id="KW-0460">Magnesium</keyword>
<dbReference type="AlphaFoldDB" id="A0A378WT39"/>
<dbReference type="Proteomes" id="UP000255082">
    <property type="component" value="Unassembled WGS sequence"/>
</dbReference>
<dbReference type="SUPFAM" id="SSF48576">
    <property type="entry name" value="Terpenoid synthases"/>
    <property type="match status" value="1"/>
</dbReference>
<evidence type="ECO:0000313" key="3">
    <source>
        <dbReference type="EMBL" id="SUA43621.1"/>
    </source>
</evidence>
<dbReference type="InterPro" id="IPR008949">
    <property type="entry name" value="Isoprenoid_synthase_dom_sf"/>
</dbReference>
<dbReference type="Gene3D" id="1.10.600.10">
    <property type="entry name" value="Farnesyl Diphosphate Synthase"/>
    <property type="match status" value="1"/>
</dbReference>
<dbReference type="InterPro" id="IPR034686">
    <property type="entry name" value="Terpene_cyclase-like_2"/>
</dbReference>
<protein>
    <recommendedName>
        <fullName evidence="2">Terpene synthase</fullName>
        <ecNumber evidence="2">4.2.3.-</ecNumber>
    </recommendedName>
</protein>
<dbReference type="PANTHER" id="PTHR35201:SF4">
    <property type="entry name" value="BETA-PINACENE SYNTHASE-RELATED"/>
    <property type="match status" value="1"/>
</dbReference>
<dbReference type="Pfam" id="PF19086">
    <property type="entry name" value="Terpene_syn_C_2"/>
    <property type="match status" value="1"/>
</dbReference>
<dbReference type="EC" id="4.2.3.-" evidence="2"/>
<comment type="cofactor">
    <cofactor evidence="2">
        <name>Mg(2+)</name>
        <dbReference type="ChEBI" id="CHEBI:18420"/>
    </cofactor>
</comment>
<reference evidence="3 4" key="1">
    <citation type="submission" date="2018-06" db="EMBL/GenBank/DDBJ databases">
        <authorList>
            <consortium name="Pathogen Informatics"/>
            <person name="Doyle S."/>
        </authorList>
    </citation>
    <scope>NUCLEOTIDE SEQUENCE [LARGE SCALE GENOMIC DNA]</scope>
    <source>
        <strain evidence="3 4">NCTC13184</strain>
    </source>
</reference>
<evidence type="ECO:0000256" key="2">
    <source>
        <dbReference type="RuleBase" id="RU366034"/>
    </source>
</evidence>
<evidence type="ECO:0000256" key="1">
    <source>
        <dbReference type="ARBA" id="ARBA00023239"/>
    </source>
</evidence>
<dbReference type="PANTHER" id="PTHR35201">
    <property type="entry name" value="TERPENE SYNTHASE"/>
    <property type="match status" value="1"/>
</dbReference>
<proteinExistence type="inferred from homology"/>
<name>A0A378WT39_9NOCA</name>
<accession>A0A378WT39</accession>
<sequence length="392" mass="44196">MKYWYPVSPTDGDTFGSAEAAHGLGDACAVHARIESDIAAMHAEYQRLLQGDRWSLRALFSTDDCDIAEYCRDFRPNRFGAEACAQVEAFCRRHRIWLERGGAAYNSMTPYLHPRAISLARMTTIGIYNAILFALNDTVGREKFSHLSEAERAQAQLEVDHLCRLFESGPIRPDNSTPIVEATVEFLTTLTDQAEPVWLRRFRASTIDHLRSAIRDQNVVARGDLLSVDDYIALRNEVSGMYPAIQLCEFARDTTLPWDQLTAAGLAEDLRTLERLTAEVGALMNDVFSFEKEVIVDRSDFNLISILLLNTPGATLADAVLGAAQIVRERFTHFRRLRRELLDRCTVLSPRLATSVTAYIDDLDQCVQASWVWQCVTSRYKGRSIFAEAHHS</sequence>
<keyword evidence="2" id="KW-0479">Metal-binding</keyword>
<gene>
    <name evidence="3" type="ORF">NCTC13184_02990</name>
</gene>
<organism evidence="3 4">
    <name type="scientific">Nocardia africana</name>
    <dbReference type="NCBI Taxonomy" id="134964"/>
    <lineage>
        <taxon>Bacteria</taxon>
        <taxon>Bacillati</taxon>
        <taxon>Actinomycetota</taxon>
        <taxon>Actinomycetes</taxon>
        <taxon>Mycobacteriales</taxon>
        <taxon>Nocardiaceae</taxon>
        <taxon>Nocardia</taxon>
    </lineage>
</organism>
<evidence type="ECO:0000313" key="4">
    <source>
        <dbReference type="Proteomes" id="UP000255082"/>
    </source>
</evidence>
<keyword evidence="1 2" id="KW-0456">Lyase</keyword>